<feature type="domain" description="FecR protein" evidence="2">
    <location>
        <begin position="139"/>
        <end position="222"/>
    </location>
</feature>
<sequence>MEQQLIREIIRKFLEGTCNDEEFAYLLAWYESFDEAEAIELSEEEKSELEKALFQKIVSRIPDWPRQLQDREEEQEEEHHHIRSRNWLKYAAAALVIGFMVGVGWWTVQQVHQAMQVNNQTFICSNEIGLNNMTQRMYLIILSDSTKVWLSPNSRLQYPDKFTGKERIVHLKGEAFFEVTKNPQHPFVIYSDQLITRVWGTSFLVKAIEGKPAEVSVLTGKVSVQKNGAEDGEVMLYPHQKAVLDPSGRLIKETEQDQASIQRWQKVNLSFDNTPLANVIASLEKHFDVQIHCSDAALLNYTLTGDFNEQHLSDVLELIEKSLNIHYRIISDSVIEMYITSDGSP</sequence>
<dbReference type="InterPro" id="IPR012373">
    <property type="entry name" value="Ferrdict_sens_TM"/>
</dbReference>
<dbReference type="EMBL" id="PGFG01000001">
    <property type="protein sequence ID" value="PJJ75821.1"/>
    <property type="molecule type" value="Genomic_DNA"/>
</dbReference>
<evidence type="ECO:0000313" key="5">
    <source>
        <dbReference type="Proteomes" id="UP000230000"/>
    </source>
</evidence>
<dbReference type="Gene3D" id="3.55.50.30">
    <property type="match status" value="1"/>
</dbReference>
<dbReference type="InterPro" id="IPR032508">
    <property type="entry name" value="FecR_C"/>
</dbReference>
<keyword evidence="5" id="KW-1185">Reference proteome</keyword>
<evidence type="ECO:0000313" key="4">
    <source>
        <dbReference type="EMBL" id="PJJ75821.1"/>
    </source>
</evidence>
<reference evidence="4 5" key="1">
    <citation type="submission" date="2017-11" db="EMBL/GenBank/DDBJ databases">
        <title>Genomic Encyclopedia of Archaeal and Bacterial Type Strains, Phase II (KMG-II): From Individual Species to Whole Genera.</title>
        <authorList>
            <person name="Goeker M."/>
        </authorList>
    </citation>
    <scope>NUCLEOTIDE SEQUENCE [LARGE SCALE GENOMIC DNA]</scope>
    <source>
        <strain evidence="4 5">DSM 27268</strain>
    </source>
</reference>
<evidence type="ECO:0000256" key="1">
    <source>
        <dbReference type="SAM" id="Phobius"/>
    </source>
</evidence>
<dbReference type="Pfam" id="PF16344">
    <property type="entry name" value="FecR_C"/>
    <property type="match status" value="1"/>
</dbReference>
<dbReference type="PANTHER" id="PTHR30273">
    <property type="entry name" value="PERIPLASMIC SIGNAL SENSOR AND SIGMA FACTOR ACTIVATOR FECR-RELATED"/>
    <property type="match status" value="1"/>
</dbReference>
<dbReference type="OrthoDB" id="645173at2"/>
<dbReference type="AlphaFoldDB" id="A0A2M9CV69"/>
<dbReference type="InterPro" id="IPR006860">
    <property type="entry name" value="FecR"/>
</dbReference>
<dbReference type="PANTHER" id="PTHR30273:SF2">
    <property type="entry name" value="PROTEIN FECR"/>
    <property type="match status" value="1"/>
</dbReference>
<evidence type="ECO:0000259" key="3">
    <source>
        <dbReference type="Pfam" id="PF16344"/>
    </source>
</evidence>
<dbReference type="PIRSF" id="PIRSF018266">
    <property type="entry name" value="FecR"/>
    <property type="match status" value="1"/>
</dbReference>
<keyword evidence="1" id="KW-0812">Transmembrane</keyword>
<comment type="caution">
    <text evidence="4">The sequence shown here is derived from an EMBL/GenBank/DDBJ whole genome shotgun (WGS) entry which is preliminary data.</text>
</comment>
<proteinExistence type="predicted"/>
<dbReference type="Gene3D" id="2.60.120.1440">
    <property type="match status" value="1"/>
</dbReference>
<keyword evidence="1" id="KW-1133">Transmembrane helix</keyword>
<protein>
    <submittedName>
        <fullName evidence="4">FecR family protein</fullName>
    </submittedName>
</protein>
<feature type="domain" description="Protein FecR C-terminal" evidence="3">
    <location>
        <begin position="269"/>
        <end position="335"/>
    </location>
</feature>
<gene>
    <name evidence="4" type="ORF">BXY57_1411</name>
</gene>
<dbReference type="RefSeq" id="WP_100314377.1">
    <property type="nucleotide sequence ID" value="NZ_PGFG01000001.1"/>
</dbReference>
<accession>A0A2M9CV69</accession>
<organism evidence="4 5">
    <name type="scientific">Thermoflavifilum aggregans</name>
    <dbReference type="NCBI Taxonomy" id="454188"/>
    <lineage>
        <taxon>Bacteria</taxon>
        <taxon>Pseudomonadati</taxon>
        <taxon>Bacteroidota</taxon>
        <taxon>Chitinophagia</taxon>
        <taxon>Chitinophagales</taxon>
        <taxon>Chitinophagaceae</taxon>
        <taxon>Thermoflavifilum</taxon>
    </lineage>
</organism>
<keyword evidence="1" id="KW-0472">Membrane</keyword>
<feature type="transmembrane region" description="Helical" evidence="1">
    <location>
        <begin position="87"/>
        <end position="108"/>
    </location>
</feature>
<name>A0A2M9CV69_9BACT</name>
<dbReference type="GO" id="GO:0016989">
    <property type="term" value="F:sigma factor antagonist activity"/>
    <property type="evidence" value="ECO:0007669"/>
    <property type="project" value="TreeGrafter"/>
</dbReference>
<dbReference type="Pfam" id="PF04773">
    <property type="entry name" value="FecR"/>
    <property type="match status" value="1"/>
</dbReference>
<evidence type="ECO:0000259" key="2">
    <source>
        <dbReference type="Pfam" id="PF04773"/>
    </source>
</evidence>
<dbReference type="Proteomes" id="UP000230000">
    <property type="component" value="Unassembled WGS sequence"/>
</dbReference>